<protein>
    <recommendedName>
        <fullName evidence="3">DUF4277 domain-containing protein</fullName>
    </recommendedName>
</protein>
<dbReference type="AlphaFoldDB" id="A0A090AH26"/>
<sequence length="96" mass="10829">MDTQQLITRTERVDNIPLLIAQMRKIGLAELINKHFPAQGNWQELSIVQVTTGWLSYILLAGDHCLNQVEIWAERLLITLSTGLEADVRAPDCSDD</sequence>
<evidence type="ECO:0000313" key="2">
    <source>
        <dbReference type="Proteomes" id="UP000031623"/>
    </source>
</evidence>
<reference evidence="1 2" key="1">
    <citation type="journal article" date="2014" name="ISME J.">
        <title>Ecophysiology of Thioploca ingrica as revealed by the complete genome sequence supplemented with proteomic evidence.</title>
        <authorList>
            <person name="Kojima H."/>
            <person name="Ogura Y."/>
            <person name="Yamamoto N."/>
            <person name="Togashi T."/>
            <person name="Mori H."/>
            <person name="Watanabe T."/>
            <person name="Nemoto F."/>
            <person name="Kurokawa K."/>
            <person name="Hayashi T."/>
            <person name="Fukui M."/>
        </authorList>
    </citation>
    <scope>NUCLEOTIDE SEQUENCE [LARGE SCALE GENOMIC DNA]</scope>
</reference>
<organism evidence="1 2">
    <name type="scientific">Thioploca ingrica</name>
    <dbReference type="NCBI Taxonomy" id="40754"/>
    <lineage>
        <taxon>Bacteria</taxon>
        <taxon>Pseudomonadati</taxon>
        <taxon>Pseudomonadota</taxon>
        <taxon>Gammaproteobacteria</taxon>
        <taxon>Thiotrichales</taxon>
        <taxon>Thiotrichaceae</taxon>
        <taxon>Thioploca</taxon>
    </lineage>
</organism>
<dbReference type="EMBL" id="AP014633">
    <property type="protein sequence ID" value="BAP56519.1"/>
    <property type="molecule type" value="Genomic_DNA"/>
</dbReference>
<dbReference type="Proteomes" id="UP000031623">
    <property type="component" value="Chromosome"/>
</dbReference>
<keyword evidence="2" id="KW-1185">Reference proteome</keyword>
<dbReference type="OrthoDB" id="148767at2"/>
<accession>A0A090AH26</accession>
<proteinExistence type="predicted"/>
<gene>
    <name evidence="1" type="ORF">THII_2222</name>
</gene>
<name>A0A090AH26_9GAMM</name>
<evidence type="ECO:0000313" key="1">
    <source>
        <dbReference type="EMBL" id="BAP56519.1"/>
    </source>
</evidence>
<dbReference type="HOGENOM" id="CLU_2358785_0_0_6"/>
<dbReference type="KEGG" id="tig:THII_2222"/>
<evidence type="ECO:0008006" key="3">
    <source>
        <dbReference type="Google" id="ProtNLM"/>
    </source>
</evidence>